<keyword evidence="1" id="KW-0472">Membrane</keyword>
<feature type="transmembrane region" description="Helical" evidence="1">
    <location>
        <begin position="39"/>
        <end position="59"/>
    </location>
</feature>
<dbReference type="Proteomes" id="UP000234905">
    <property type="component" value="Unassembled WGS sequence"/>
</dbReference>
<gene>
    <name evidence="2" type="ORF">CYJ61_00855</name>
</gene>
<accession>A0AAP8ITS9</accession>
<evidence type="ECO:0000313" key="2">
    <source>
        <dbReference type="EMBL" id="PKZ59988.1"/>
    </source>
</evidence>
<comment type="caution">
    <text evidence="2">The sequence shown here is derived from an EMBL/GenBank/DDBJ whole genome shotgun (WGS) entry which is preliminary data.</text>
</comment>
<name>A0AAP8ITS9_GARVA</name>
<evidence type="ECO:0000256" key="1">
    <source>
        <dbReference type="SAM" id="Phobius"/>
    </source>
</evidence>
<sequence length="65" mass="7151">MSFVQKYPYTTTLISFICFAVSFWAAIHNALYCFNGANLLGITGIAISLAVILHANAIIQERAEQ</sequence>
<protein>
    <submittedName>
        <fullName evidence="2">Uncharacterized protein</fullName>
    </submittedName>
</protein>
<keyword evidence="1" id="KW-0812">Transmembrane</keyword>
<feature type="transmembrane region" description="Helical" evidence="1">
    <location>
        <begin position="7"/>
        <end position="27"/>
    </location>
</feature>
<dbReference type="EMBL" id="PKJN01000001">
    <property type="protein sequence ID" value="PKZ59988.1"/>
    <property type="molecule type" value="Genomic_DNA"/>
</dbReference>
<keyword evidence="1" id="KW-1133">Transmembrane helix</keyword>
<organism evidence="2 3">
    <name type="scientific">Gardnerella vaginalis</name>
    <dbReference type="NCBI Taxonomy" id="2702"/>
    <lineage>
        <taxon>Bacteria</taxon>
        <taxon>Bacillati</taxon>
        <taxon>Actinomycetota</taxon>
        <taxon>Actinomycetes</taxon>
        <taxon>Bifidobacteriales</taxon>
        <taxon>Bifidobacteriaceae</taxon>
        <taxon>Gardnerella</taxon>
    </lineage>
</organism>
<reference evidence="2 3" key="1">
    <citation type="submission" date="2017-12" db="EMBL/GenBank/DDBJ databases">
        <title>Phylogenetic diversity of female urinary microbiome.</title>
        <authorList>
            <person name="Thomas-White K."/>
            <person name="Wolfe A.J."/>
        </authorList>
    </citation>
    <scope>NUCLEOTIDE SEQUENCE [LARGE SCALE GENOMIC DNA]</scope>
    <source>
        <strain evidence="2 3">UMB0682</strain>
    </source>
</reference>
<dbReference type="AlphaFoldDB" id="A0AAP8ITS9"/>
<evidence type="ECO:0000313" key="3">
    <source>
        <dbReference type="Proteomes" id="UP000234905"/>
    </source>
</evidence>
<proteinExistence type="predicted"/>